<evidence type="ECO:0000313" key="2">
    <source>
        <dbReference type="EMBL" id="SHE59706.1"/>
    </source>
</evidence>
<dbReference type="OrthoDB" id="1264005at2"/>
<feature type="transmembrane region" description="Helical" evidence="1">
    <location>
        <begin position="41"/>
        <end position="59"/>
    </location>
</feature>
<keyword evidence="1" id="KW-0812">Transmembrane</keyword>
<gene>
    <name evidence="2" type="ORF">SAMN05444408_102276</name>
</gene>
<keyword evidence="3" id="KW-1185">Reference proteome</keyword>
<accession>A0A1M4USL0</accession>
<sequence>MNLKRAGVVLLGALAMTIVLFYIDINFYNDYDFTKDNVNEILFWSFVRGLVISIAVNIGNHYREVRKK</sequence>
<dbReference type="Proteomes" id="UP000184236">
    <property type="component" value="Unassembled WGS sequence"/>
</dbReference>
<keyword evidence="1" id="KW-0472">Membrane</keyword>
<feature type="transmembrane region" description="Helical" evidence="1">
    <location>
        <begin position="7"/>
        <end position="29"/>
    </location>
</feature>
<proteinExistence type="predicted"/>
<evidence type="ECO:0000313" key="3">
    <source>
        <dbReference type="Proteomes" id="UP000184236"/>
    </source>
</evidence>
<evidence type="ECO:0000256" key="1">
    <source>
        <dbReference type="SAM" id="Phobius"/>
    </source>
</evidence>
<keyword evidence="1" id="KW-1133">Transmembrane helix</keyword>
<dbReference type="RefSeq" id="WP_072883612.1">
    <property type="nucleotide sequence ID" value="NZ_FQVO01000002.1"/>
</dbReference>
<reference evidence="3" key="1">
    <citation type="submission" date="2016-11" db="EMBL/GenBank/DDBJ databases">
        <authorList>
            <person name="Varghese N."/>
            <person name="Submissions S."/>
        </authorList>
    </citation>
    <scope>NUCLEOTIDE SEQUENCE [LARGE SCALE GENOMIC DNA]</scope>
    <source>
        <strain evidence="3">DSM 26898</strain>
    </source>
</reference>
<organism evidence="2 3">
    <name type="scientific">Chryseobacterium takakiae</name>
    <dbReference type="NCBI Taxonomy" id="1302685"/>
    <lineage>
        <taxon>Bacteria</taxon>
        <taxon>Pseudomonadati</taxon>
        <taxon>Bacteroidota</taxon>
        <taxon>Flavobacteriia</taxon>
        <taxon>Flavobacteriales</taxon>
        <taxon>Weeksellaceae</taxon>
        <taxon>Chryseobacterium group</taxon>
        <taxon>Chryseobacterium</taxon>
    </lineage>
</organism>
<dbReference type="EMBL" id="FQVO01000002">
    <property type="protein sequence ID" value="SHE59706.1"/>
    <property type="molecule type" value="Genomic_DNA"/>
</dbReference>
<dbReference type="STRING" id="1302685.SAMN05444408_102276"/>
<dbReference type="AlphaFoldDB" id="A0A1M4USL0"/>
<name>A0A1M4USL0_9FLAO</name>
<protein>
    <submittedName>
        <fullName evidence="2">Uncharacterized protein</fullName>
    </submittedName>
</protein>